<evidence type="ECO:0000313" key="1">
    <source>
        <dbReference type="EMBL" id="VFU08411.1"/>
    </source>
</evidence>
<organism evidence="1 2">
    <name type="scientific">Methylocella tundrae</name>
    <dbReference type="NCBI Taxonomy" id="227605"/>
    <lineage>
        <taxon>Bacteria</taxon>
        <taxon>Pseudomonadati</taxon>
        <taxon>Pseudomonadota</taxon>
        <taxon>Alphaproteobacteria</taxon>
        <taxon>Hyphomicrobiales</taxon>
        <taxon>Beijerinckiaceae</taxon>
        <taxon>Methylocella</taxon>
    </lineage>
</organism>
<dbReference type="KEGG" id="mtun:MTUNDRAET4_1518"/>
<dbReference type="AlphaFoldDB" id="A0A4U8Z0M4"/>
<accession>A0A4U8Z0M4</accession>
<evidence type="ECO:0000313" key="2">
    <source>
        <dbReference type="Proteomes" id="UP000294360"/>
    </source>
</evidence>
<proteinExistence type="predicted"/>
<gene>
    <name evidence="1" type="ORF">MTUNDRAET4_1518</name>
</gene>
<protein>
    <submittedName>
        <fullName evidence="1">Uncharacterized protein</fullName>
    </submittedName>
</protein>
<dbReference type="RefSeq" id="WP_134488408.1">
    <property type="nucleotide sequence ID" value="NZ_CP139089.1"/>
</dbReference>
<sequence length="92" mass="10115">MSKLVWDKGMEARLVRAWNAGVPASLLGERFGTSGAAIIVKIGALRANGVELRYDPSALESSRRRQAQRLRLYDAHYRGEATRGRAMAQGSI</sequence>
<dbReference type="EMBL" id="LR536450">
    <property type="protein sequence ID" value="VFU08411.1"/>
    <property type="molecule type" value="Genomic_DNA"/>
</dbReference>
<dbReference type="Proteomes" id="UP000294360">
    <property type="component" value="Chromosome"/>
</dbReference>
<name>A0A4U8Z0M4_METTU</name>
<reference evidence="1 2" key="1">
    <citation type="submission" date="2019-03" db="EMBL/GenBank/DDBJ databases">
        <authorList>
            <person name="Kox A.R. M."/>
        </authorList>
    </citation>
    <scope>NUCLEOTIDE SEQUENCE [LARGE SCALE GENOMIC DNA]</scope>
    <source>
        <strain evidence="1">MTUNDRAET4 annotated genome</strain>
    </source>
</reference>
<dbReference type="OrthoDB" id="8453054at2"/>